<protein>
    <submittedName>
        <fullName evidence="1">Uncharacterized protein</fullName>
    </submittedName>
</protein>
<sequence>MQLSRVNLNDRRGEACRAALHLAFAGLPKLDYAREVFSKEENKDLKNIQVVYTPLVGGYE</sequence>
<name>A0A8J2YXW6_9PROT</name>
<dbReference type="EMBL" id="BMJQ01000014">
    <property type="protein sequence ID" value="GGF36250.1"/>
    <property type="molecule type" value="Genomic_DNA"/>
</dbReference>
<reference evidence="1" key="1">
    <citation type="journal article" date="2014" name="Int. J. Syst. Evol. Microbiol.">
        <title>Complete genome sequence of Corynebacterium casei LMG S-19264T (=DSM 44701T), isolated from a smear-ripened cheese.</title>
        <authorList>
            <consortium name="US DOE Joint Genome Institute (JGI-PGF)"/>
            <person name="Walter F."/>
            <person name="Albersmeier A."/>
            <person name="Kalinowski J."/>
            <person name="Ruckert C."/>
        </authorList>
    </citation>
    <scope>NUCLEOTIDE SEQUENCE</scope>
    <source>
        <strain evidence="1">CGMCC 1.15725</strain>
    </source>
</reference>
<evidence type="ECO:0000313" key="1">
    <source>
        <dbReference type="EMBL" id="GGF36250.1"/>
    </source>
</evidence>
<dbReference type="Proteomes" id="UP000646365">
    <property type="component" value="Unassembled WGS sequence"/>
</dbReference>
<evidence type="ECO:0000313" key="2">
    <source>
        <dbReference type="Proteomes" id="UP000646365"/>
    </source>
</evidence>
<comment type="caution">
    <text evidence="1">The sequence shown here is derived from an EMBL/GenBank/DDBJ whole genome shotgun (WGS) entry which is preliminary data.</text>
</comment>
<dbReference type="AlphaFoldDB" id="A0A8J2YXW6"/>
<keyword evidence="2" id="KW-1185">Reference proteome</keyword>
<accession>A0A8J2YXW6</accession>
<organism evidence="1 2">
    <name type="scientific">Aliidongia dinghuensis</name>
    <dbReference type="NCBI Taxonomy" id="1867774"/>
    <lineage>
        <taxon>Bacteria</taxon>
        <taxon>Pseudomonadati</taxon>
        <taxon>Pseudomonadota</taxon>
        <taxon>Alphaproteobacteria</taxon>
        <taxon>Rhodospirillales</taxon>
        <taxon>Dongiaceae</taxon>
        <taxon>Aliidongia</taxon>
    </lineage>
</organism>
<reference evidence="1" key="2">
    <citation type="submission" date="2020-09" db="EMBL/GenBank/DDBJ databases">
        <authorList>
            <person name="Sun Q."/>
            <person name="Zhou Y."/>
        </authorList>
    </citation>
    <scope>NUCLEOTIDE SEQUENCE</scope>
    <source>
        <strain evidence="1">CGMCC 1.15725</strain>
    </source>
</reference>
<gene>
    <name evidence="1" type="ORF">GCM10011611_48330</name>
</gene>
<proteinExistence type="predicted"/>